<name>A8F3U6_PSELT</name>
<dbReference type="Gene3D" id="3.50.30.50">
    <property type="entry name" value="Putative cyclase"/>
    <property type="match status" value="1"/>
</dbReference>
<evidence type="ECO:0000313" key="1">
    <source>
        <dbReference type="EMBL" id="ABV32830.1"/>
    </source>
</evidence>
<dbReference type="OrthoDB" id="9796085at2"/>
<dbReference type="GO" id="GO:0004061">
    <property type="term" value="F:arylformamidase activity"/>
    <property type="evidence" value="ECO:0007669"/>
    <property type="project" value="InterPro"/>
</dbReference>
<dbReference type="Proteomes" id="UP000002016">
    <property type="component" value="Chromosome"/>
</dbReference>
<evidence type="ECO:0000313" key="2">
    <source>
        <dbReference type="Proteomes" id="UP000002016"/>
    </source>
</evidence>
<dbReference type="PANTHER" id="PTHR43564">
    <property type="entry name" value="KYNURENINE FORMAMIDASE-LIKE PROTEIN"/>
    <property type="match status" value="1"/>
</dbReference>
<protein>
    <submittedName>
        <fullName evidence="1">Cyclase family protein</fullName>
    </submittedName>
</protein>
<proteinExistence type="predicted"/>
<reference evidence="1 2" key="1">
    <citation type="submission" date="2007-08" db="EMBL/GenBank/DDBJ databases">
        <title>Complete sequence of Thermotoga lettingae TMO.</title>
        <authorList>
            <consortium name="US DOE Joint Genome Institute"/>
            <person name="Copeland A."/>
            <person name="Lucas S."/>
            <person name="Lapidus A."/>
            <person name="Barry K."/>
            <person name="Glavina del Rio T."/>
            <person name="Dalin E."/>
            <person name="Tice H."/>
            <person name="Pitluck S."/>
            <person name="Foster B."/>
            <person name="Bruce D."/>
            <person name="Schmutz J."/>
            <person name="Larimer F."/>
            <person name="Land M."/>
            <person name="Hauser L."/>
            <person name="Kyrpides N."/>
            <person name="Mikhailova N."/>
            <person name="Nelson K."/>
            <person name="Gogarten J.P."/>
            <person name="Noll K."/>
            <person name="Richardson P."/>
        </authorList>
    </citation>
    <scope>NUCLEOTIDE SEQUENCE [LARGE SCALE GENOMIC DNA]</scope>
    <source>
        <strain evidence="2">ATCC BAA-301 / DSM 14385 / NBRC 107922 / TMO</strain>
    </source>
</reference>
<reference evidence="1 2" key="2">
    <citation type="journal article" date="2009" name="Proc. Natl. Acad. Sci. U.S.A.">
        <title>On the chimeric nature, thermophilic origin, and phylogenetic placement of the Thermotogales.</title>
        <authorList>
            <person name="Zhaxybayeva O."/>
            <person name="Swithers K.S."/>
            <person name="Lapierre P."/>
            <person name="Fournier G.P."/>
            <person name="Bickhart D.M."/>
            <person name="DeBoy R.T."/>
            <person name="Nelson K.E."/>
            <person name="Nesbo C.L."/>
            <person name="Doolittle W.F."/>
            <person name="Gogarten J.P."/>
            <person name="Noll K.M."/>
        </authorList>
    </citation>
    <scope>NUCLEOTIDE SEQUENCE [LARGE SCALE GENOMIC DNA]</scope>
    <source>
        <strain evidence="2">ATCC BAA-301 / DSM 14385 / NBRC 107922 / TMO</strain>
    </source>
</reference>
<dbReference type="AlphaFoldDB" id="A8F3U6"/>
<accession>A8F3U6</accession>
<dbReference type="InterPro" id="IPR007325">
    <property type="entry name" value="KFase/CYL"/>
</dbReference>
<dbReference type="Pfam" id="PF04199">
    <property type="entry name" value="Cyclase"/>
    <property type="match status" value="1"/>
</dbReference>
<gene>
    <name evidence="1" type="ordered locus">Tlet_0260</name>
</gene>
<dbReference type="GO" id="GO:0019441">
    <property type="term" value="P:L-tryptophan catabolic process to kynurenine"/>
    <property type="evidence" value="ECO:0007669"/>
    <property type="project" value="InterPro"/>
</dbReference>
<organism evidence="1 2">
    <name type="scientific">Pseudothermotoga lettingae (strain ATCC BAA-301 / DSM 14385 / NBRC 107922 / TMO)</name>
    <name type="common">Thermotoga lettingae</name>
    <dbReference type="NCBI Taxonomy" id="416591"/>
    <lineage>
        <taxon>Bacteria</taxon>
        <taxon>Thermotogati</taxon>
        <taxon>Thermotogota</taxon>
        <taxon>Thermotogae</taxon>
        <taxon>Thermotogales</taxon>
        <taxon>Thermotogaceae</taxon>
        <taxon>Pseudothermotoga</taxon>
    </lineage>
</organism>
<dbReference type="KEGG" id="tle:Tlet_0260"/>
<dbReference type="InterPro" id="IPR037175">
    <property type="entry name" value="KFase_sf"/>
</dbReference>
<dbReference type="STRING" id="416591.Tlet_0260"/>
<dbReference type="SUPFAM" id="SSF102198">
    <property type="entry name" value="Putative cyclase"/>
    <property type="match status" value="1"/>
</dbReference>
<dbReference type="HOGENOM" id="CLU_030671_3_3_0"/>
<sequence length="257" mass="29468">MPYQLIDLSETIFPNSESEPWPAKITYLDHRTGAQEMREKFGVIPKDLVYSQGLGWSYEFIEAMTHTGTHLDAPWHFHPISEGKIAKTVDEIPLEWCFSNGVVLDMRHKNPGEYITIEDLNLSLEKINYEIKPLDIVLIMTGADKRMGTKEYFLQPGMSREATLWLIGKGVKVMGIDAYTWDRPFSEMSKDYSQKKDGSFIWPAHFAGIEKEYCHIEKLANLDKIPRPYGFKVSVFPIKIHKASAGWVRAVAIIENI</sequence>
<dbReference type="eggNOG" id="COG1878">
    <property type="taxonomic scope" value="Bacteria"/>
</dbReference>
<dbReference type="EMBL" id="CP000812">
    <property type="protein sequence ID" value="ABV32830.1"/>
    <property type="molecule type" value="Genomic_DNA"/>
</dbReference>
<dbReference type="RefSeq" id="WP_012002311.1">
    <property type="nucleotide sequence ID" value="NC_009828.1"/>
</dbReference>
<keyword evidence="2" id="KW-1185">Reference proteome</keyword>
<dbReference type="PANTHER" id="PTHR43564:SF2">
    <property type="entry name" value="BLR6059 PROTEIN"/>
    <property type="match status" value="1"/>
</dbReference>